<dbReference type="InterPro" id="IPR002187">
    <property type="entry name" value="N-reg_PII"/>
</dbReference>
<evidence type="ECO:0000313" key="3">
    <source>
        <dbReference type="EMBL" id="GGH21384.1"/>
    </source>
</evidence>
<dbReference type="SUPFAM" id="SSF54913">
    <property type="entry name" value="GlnB-like"/>
    <property type="match status" value="1"/>
</dbReference>
<evidence type="ECO:0000256" key="2">
    <source>
        <dbReference type="ARBA" id="ARBA00025238"/>
    </source>
</evidence>
<reference evidence="3" key="2">
    <citation type="submission" date="2020-09" db="EMBL/GenBank/DDBJ databases">
        <authorList>
            <person name="Sun Q."/>
            <person name="Zhou Y."/>
        </authorList>
    </citation>
    <scope>NUCLEOTIDE SEQUENCE</scope>
    <source>
        <strain evidence="3">CGMCC 1.12214</strain>
    </source>
</reference>
<comment type="function">
    <text evidence="2">In nitrogen-limiting conditions, when the ratio of Gln to 2-ketoglutarate decreases, P-II is uridylylated to P-II-UMP. P-II-UMP allows the deadenylation of glutamine synthetase (GS), thus activating the enzyme. Conversely, in nitrogen excess P-II is deuridylated and promotes the adenylation of GS. P-II indirectly controls the transcription of the GS gene (glnA). P-II prevents NR-II-catalyzed conversion of NR-I to NR-I-phosphate, the transcriptional activator of glnA. When P-II is uridylylated to P-II-UMP, these events are reversed.</text>
</comment>
<dbReference type="EMBL" id="BMES01000002">
    <property type="protein sequence ID" value="GGH21384.1"/>
    <property type="molecule type" value="Genomic_DNA"/>
</dbReference>
<name>A0A917I848_9HYPH</name>
<dbReference type="Gene3D" id="3.30.70.120">
    <property type="match status" value="1"/>
</dbReference>
<reference evidence="3" key="1">
    <citation type="journal article" date="2014" name="Int. J. Syst. Evol. Microbiol.">
        <title>Complete genome sequence of Corynebacterium casei LMG S-19264T (=DSM 44701T), isolated from a smear-ripened cheese.</title>
        <authorList>
            <consortium name="US DOE Joint Genome Institute (JGI-PGF)"/>
            <person name="Walter F."/>
            <person name="Albersmeier A."/>
            <person name="Kalinowski J."/>
            <person name="Ruckert C."/>
        </authorList>
    </citation>
    <scope>NUCLEOTIDE SEQUENCE</scope>
    <source>
        <strain evidence="3">CGMCC 1.12214</strain>
    </source>
</reference>
<dbReference type="Proteomes" id="UP000603912">
    <property type="component" value="Unassembled WGS sequence"/>
</dbReference>
<gene>
    <name evidence="3" type="ORF">GCM10007036_25620</name>
</gene>
<proteinExistence type="predicted"/>
<evidence type="ECO:0000313" key="4">
    <source>
        <dbReference type="Proteomes" id="UP000603912"/>
    </source>
</evidence>
<dbReference type="AlphaFoldDB" id="A0A917I848"/>
<sequence>MHAKKKIEIIIEAPALNGVLAILDRLQATGYTVLPALAGSGRHGPWDEAGQVTSAGRMVAVLCILDATRLDATLEAVSAYLANRIAIVAVSDVQVIRGAHF</sequence>
<protein>
    <recommendedName>
        <fullName evidence="1">Nitrogen regulatory protein P-II</fullName>
    </recommendedName>
</protein>
<keyword evidence="4" id="KW-1185">Reference proteome</keyword>
<accession>A0A917I848</accession>
<dbReference type="GO" id="GO:0030234">
    <property type="term" value="F:enzyme regulator activity"/>
    <property type="evidence" value="ECO:0007669"/>
    <property type="project" value="InterPro"/>
</dbReference>
<dbReference type="InterPro" id="IPR011322">
    <property type="entry name" value="N-reg_PII-like_a/b"/>
</dbReference>
<organism evidence="3 4">
    <name type="scientific">Alsobacter metallidurans</name>
    <dbReference type="NCBI Taxonomy" id="340221"/>
    <lineage>
        <taxon>Bacteria</taxon>
        <taxon>Pseudomonadati</taxon>
        <taxon>Pseudomonadota</taxon>
        <taxon>Alphaproteobacteria</taxon>
        <taxon>Hyphomicrobiales</taxon>
        <taxon>Alsobacteraceae</taxon>
        <taxon>Alsobacter</taxon>
    </lineage>
</organism>
<comment type="caution">
    <text evidence="3">The sequence shown here is derived from an EMBL/GenBank/DDBJ whole genome shotgun (WGS) entry which is preliminary data.</text>
</comment>
<dbReference type="InterPro" id="IPR015867">
    <property type="entry name" value="N-reg_PII/ATP_PRibTrfase_C"/>
</dbReference>
<dbReference type="Pfam" id="PF00543">
    <property type="entry name" value="P-II"/>
    <property type="match status" value="1"/>
</dbReference>
<dbReference type="GO" id="GO:0006808">
    <property type="term" value="P:regulation of nitrogen utilization"/>
    <property type="evidence" value="ECO:0007669"/>
    <property type="project" value="InterPro"/>
</dbReference>
<evidence type="ECO:0000256" key="1">
    <source>
        <dbReference type="ARBA" id="ARBA00015681"/>
    </source>
</evidence>